<dbReference type="SMART" id="SM00225">
    <property type="entry name" value="BTB"/>
    <property type="match status" value="1"/>
</dbReference>
<dbReference type="Gene3D" id="1.25.40.420">
    <property type="match status" value="1"/>
</dbReference>
<dbReference type="FunFam" id="3.30.710.10:FF:000001">
    <property type="entry name" value="Kelch-like family member 20"/>
    <property type="match status" value="1"/>
</dbReference>
<dbReference type="Proteomes" id="UP000784294">
    <property type="component" value="Unassembled WGS sequence"/>
</dbReference>
<evidence type="ECO:0000259" key="4">
    <source>
        <dbReference type="PROSITE" id="PS50097"/>
    </source>
</evidence>
<evidence type="ECO:0000313" key="5">
    <source>
        <dbReference type="EMBL" id="VEL15236.1"/>
    </source>
</evidence>
<dbReference type="SUPFAM" id="SSF54695">
    <property type="entry name" value="POZ domain"/>
    <property type="match status" value="1"/>
</dbReference>
<dbReference type="Gene3D" id="3.30.710.10">
    <property type="entry name" value="Potassium Channel Kv1.1, Chain A"/>
    <property type="match status" value="1"/>
</dbReference>
<accession>A0A448WM96</accession>
<dbReference type="Pfam" id="PF00651">
    <property type="entry name" value="BTB"/>
    <property type="match status" value="1"/>
</dbReference>
<dbReference type="PANTHER" id="PTHR24412:SF451">
    <property type="entry name" value="KELCH-LIKE PROTEIN 20"/>
    <property type="match status" value="1"/>
</dbReference>
<evidence type="ECO:0000313" key="6">
    <source>
        <dbReference type="Proteomes" id="UP000784294"/>
    </source>
</evidence>
<dbReference type="InterPro" id="IPR011333">
    <property type="entry name" value="SKP1/BTB/POZ_sf"/>
</dbReference>
<comment type="caution">
    <text evidence="5">The sequence shown here is derived from an EMBL/GenBank/DDBJ whole genome shotgun (WGS) entry which is preliminary data.</text>
</comment>
<name>A0A448WM96_9PLAT</name>
<protein>
    <recommendedName>
        <fullName evidence="4">BTB domain-containing protein</fullName>
    </recommendedName>
</protein>
<dbReference type="AlphaFoldDB" id="A0A448WM96"/>
<reference evidence="5" key="1">
    <citation type="submission" date="2018-11" db="EMBL/GenBank/DDBJ databases">
        <authorList>
            <consortium name="Pathogen Informatics"/>
        </authorList>
    </citation>
    <scope>NUCLEOTIDE SEQUENCE</scope>
</reference>
<proteinExistence type="predicted"/>
<keyword evidence="6" id="KW-1185">Reference proteome</keyword>
<evidence type="ECO:0000256" key="2">
    <source>
        <dbReference type="ARBA" id="ARBA00022737"/>
    </source>
</evidence>
<dbReference type="PANTHER" id="PTHR24412">
    <property type="entry name" value="KELCH PROTEIN"/>
    <property type="match status" value="1"/>
</dbReference>
<sequence>MRDSFMDIDISNPARVDINSHSRTAENFPLSRVNISSSLPYSSRTASPGVFASRNQRSTSPMLLRLDLSQNLSPATVHVCDISSSSLPYGTRSYAPSNRPDNAQQSNNTLTYSSDQHPKITLLAIDSLRKEKNFCDTVLIVEGKKIYAHRVVLSACSPYFRAMFAGEMAESHQTEVTLHDLSFAAVDALVDFCYTSQVIVEEGNVQSLLPAACLLQLTEIQLVCCEFLKRQLDPSNCLGIRAFADTHACVELLRVADKFTHLNFLASHFMILYLFIYDKRCNLIIYIFE</sequence>
<feature type="region of interest" description="Disordered" evidence="3">
    <location>
        <begin position="91"/>
        <end position="111"/>
    </location>
</feature>
<dbReference type="EMBL" id="CAAALY010023906">
    <property type="protein sequence ID" value="VEL15236.1"/>
    <property type="molecule type" value="Genomic_DNA"/>
</dbReference>
<gene>
    <name evidence="5" type="ORF">PXEA_LOCUS8676</name>
</gene>
<evidence type="ECO:0000256" key="3">
    <source>
        <dbReference type="SAM" id="MobiDB-lite"/>
    </source>
</evidence>
<dbReference type="OrthoDB" id="45365at2759"/>
<dbReference type="PROSITE" id="PS50097">
    <property type="entry name" value="BTB"/>
    <property type="match status" value="1"/>
</dbReference>
<dbReference type="InterPro" id="IPR000210">
    <property type="entry name" value="BTB/POZ_dom"/>
</dbReference>
<feature type="domain" description="BTB" evidence="4">
    <location>
        <begin position="135"/>
        <end position="202"/>
    </location>
</feature>
<keyword evidence="2" id="KW-0677">Repeat</keyword>
<organism evidence="5 6">
    <name type="scientific">Protopolystoma xenopodis</name>
    <dbReference type="NCBI Taxonomy" id="117903"/>
    <lineage>
        <taxon>Eukaryota</taxon>
        <taxon>Metazoa</taxon>
        <taxon>Spiralia</taxon>
        <taxon>Lophotrochozoa</taxon>
        <taxon>Platyhelminthes</taxon>
        <taxon>Monogenea</taxon>
        <taxon>Polyopisthocotylea</taxon>
        <taxon>Polystomatidea</taxon>
        <taxon>Polystomatidae</taxon>
        <taxon>Protopolystoma</taxon>
    </lineage>
</organism>
<evidence type="ECO:0000256" key="1">
    <source>
        <dbReference type="ARBA" id="ARBA00022441"/>
    </source>
</evidence>
<keyword evidence="1" id="KW-0880">Kelch repeat</keyword>